<reference evidence="2" key="1">
    <citation type="journal article" date="2015" name="Nat. Genet.">
        <title>The genome and transcriptome of the zoonotic hookworm Ancylostoma ceylanicum identify infection-specific gene families.</title>
        <authorList>
            <person name="Schwarz E.M."/>
            <person name="Hu Y."/>
            <person name="Antoshechkin I."/>
            <person name="Miller M.M."/>
            <person name="Sternberg P.W."/>
            <person name="Aroian R.V."/>
        </authorList>
    </citation>
    <scope>NUCLEOTIDE SEQUENCE</scope>
    <source>
        <strain evidence="2">HY135</strain>
    </source>
</reference>
<dbReference type="EMBL" id="JARK01001358">
    <property type="protein sequence ID" value="EYC20321.1"/>
    <property type="molecule type" value="Genomic_DNA"/>
</dbReference>
<dbReference type="AlphaFoldDB" id="A0A016UZ88"/>
<comment type="caution">
    <text evidence="1">The sequence shown here is derived from an EMBL/GenBank/DDBJ whole genome shotgun (WGS) entry which is preliminary data.</text>
</comment>
<organism evidence="1 2">
    <name type="scientific">Ancylostoma ceylanicum</name>
    <dbReference type="NCBI Taxonomy" id="53326"/>
    <lineage>
        <taxon>Eukaryota</taxon>
        <taxon>Metazoa</taxon>
        <taxon>Ecdysozoa</taxon>
        <taxon>Nematoda</taxon>
        <taxon>Chromadorea</taxon>
        <taxon>Rhabditida</taxon>
        <taxon>Rhabditina</taxon>
        <taxon>Rhabditomorpha</taxon>
        <taxon>Strongyloidea</taxon>
        <taxon>Ancylostomatidae</taxon>
        <taxon>Ancylostomatinae</taxon>
        <taxon>Ancylostoma</taxon>
    </lineage>
</organism>
<proteinExistence type="predicted"/>
<name>A0A016UZ88_9BILA</name>
<accession>A0A016UZ88</accession>
<gene>
    <name evidence="1" type="primary">Acey_s0022.g570</name>
    <name evidence="1" type="ORF">Y032_0022g570</name>
</gene>
<protein>
    <submittedName>
        <fullName evidence="1">Uncharacterized protein</fullName>
    </submittedName>
</protein>
<keyword evidence="2" id="KW-1185">Reference proteome</keyword>
<evidence type="ECO:0000313" key="2">
    <source>
        <dbReference type="Proteomes" id="UP000024635"/>
    </source>
</evidence>
<dbReference type="Proteomes" id="UP000024635">
    <property type="component" value="Unassembled WGS sequence"/>
</dbReference>
<sequence>MRISSERTEMVYRPSSDIDGQLIKNSFQTGPLPQIPSTPLSSPFLAQLGFLGRLRKELHRHVRSWMQYDPYDFLTYGLIRLKELFF</sequence>
<evidence type="ECO:0000313" key="1">
    <source>
        <dbReference type="EMBL" id="EYC20321.1"/>
    </source>
</evidence>